<dbReference type="PANTHER" id="PTHR31558">
    <property type="entry name" value="CW14 PROTEIN"/>
    <property type="match status" value="1"/>
</dbReference>
<feature type="domain" description="Protein ENHANCED DISEASE RESISTANCE 2 C-terminal" evidence="1">
    <location>
        <begin position="167"/>
        <end position="408"/>
    </location>
</feature>
<evidence type="ECO:0000313" key="2">
    <source>
        <dbReference type="EMBL" id="GEV87377.1"/>
    </source>
</evidence>
<protein>
    <recommendedName>
        <fullName evidence="1">Protein ENHANCED DISEASE RESISTANCE 2 C-terminal domain-containing protein</fullName>
    </recommendedName>
</protein>
<dbReference type="InterPro" id="IPR009769">
    <property type="entry name" value="EDR2_C"/>
</dbReference>
<accession>A0A699GRB8</accession>
<organism evidence="2">
    <name type="scientific">Tanacetum cinerariifolium</name>
    <name type="common">Dalmatian daisy</name>
    <name type="synonym">Chrysanthemum cinerariifolium</name>
    <dbReference type="NCBI Taxonomy" id="118510"/>
    <lineage>
        <taxon>Eukaryota</taxon>
        <taxon>Viridiplantae</taxon>
        <taxon>Streptophyta</taxon>
        <taxon>Embryophyta</taxon>
        <taxon>Tracheophyta</taxon>
        <taxon>Spermatophyta</taxon>
        <taxon>Magnoliopsida</taxon>
        <taxon>eudicotyledons</taxon>
        <taxon>Gunneridae</taxon>
        <taxon>Pentapetalae</taxon>
        <taxon>asterids</taxon>
        <taxon>campanulids</taxon>
        <taxon>Asterales</taxon>
        <taxon>Asteraceae</taxon>
        <taxon>Asteroideae</taxon>
        <taxon>Anthemideae</taxon>
        <taxon>Anthemidinae</taxon>
        <taxon>Tanacetum</taxon>
    </lineage>
</organism>
<dbReference type="Pfam" id="PF07059">
    <property type="entry name" value="EDR2_C"/>
    <property type="match status" value="1"/>
</dbReference>
<dbReference type="EMBL" id="BKCJ010037159">
    <property type="protein sequence ID" value="GEV87377.1"/>
    <property type="molecule type" value="Genomic_DNA"/>
</dbReference>
<comment type="caution">
    <text evidence="2">The sequence shown here is derived from an EMBL/GenBank/DDBJ whole genome shotgun (WGS) entry which is preliminary data.</text>
</comment>
<name>A0A699GRB8_TANCI</name>
<gene>
    <name evidence="2" type="ORF">Tci_159354</name>
</gene>
<reference evidence="2" key="1">
    <citation type="journal article" date="2019" name="Sci. Rep.">
        <title>Draft genome of Tanacetum cinerariifolium, the natural source of mosquito coil.</title>
        <authorList>
            <person name="Yamashiro T."/>
            <person name="Shiraishi A."/>
            <person name="Satake H."/>
            <person name="Nakayama K."/>
        </authorList>
    </citation>
    <scope>NUCLEOTIDE SEQUENCE</scope>
</reference>
<dbReference type="PANTHER" id="PTHR31558:SF16">
    <property type="entry name" value="FAMILY PROTEIN, PUTATIVE (DUF1336)-RELATED"/>
    <property type="match status" value="1"/>
</dbReference>
<sequence length="424" mass="48098">MGVCASSQSKTVNGRKALIVHSRKIRQHIKLRKKRSDAGNHVAVSEIVQTTTTCTRSTTSNSTIEVTHKEWHQSQIEANVLSQDDLWFDSVSIFDETDSDDDNFDSVDRGTQTETRTSTVIKLSIKRTSVDGEEASETQSSQKFFYRPRAALSIPCCTDEKPTPGCWSDIDPSLFTLRSESYFKDKKKIAAPSYCPFIPFGVDLFMCPKKFNHIAQLIELPSVKGDGKLPSLLIVNIQLPTYPTSMFLGEDDGEGVSLVLYFKLSESYEKDISPQFQGLIKSLVDNEMEKVKGFRKDSVVPFRERLKIMVGVVNPDDLVSNNTEKKLLYAYNEKPVLSRPQHEFYQGPNYFEVDLDIHRFGYIARKGLEAFRDRLKNGILNLGLTIQAQKQEELPEKVLCCLRLNKIDFVNHGQIPTIMNMDED</sequence>
<dbReference type="AlphaFoldDB" id="A0A699GRB8"/>
<proteinExistence type="predicted"/>
<evidence type="ECO:0000259" key="1">
    <source>
        <dbReference type="Pfam" id="PF07059"/>
    </source>
</evidence>